<sequence length="148" mass="17260">MAKIYQFPQGEERAKFRKEIARERKKRFAVKTGSTFVKWLGWGWFYLRLLAASVLHFIFVFVLAILGAFKWAVFWLGGILCVITWYHLDHQLWTPQNLTIPVITATWILGLLAEPLMELLNKTMPWHKLLVPEPADESTENSSEISQQ</sequence>
<dbReference type="EMBL" id="LT985315">
    <property type="protein sequence ID" value="SPE04215.1"/>
    <property type="molecule type" value="Genomic_DNA"/>
</dbReference>
<evidence type="ECO:0000313" key="9">
    <source>
        <dbReference type="EMBL" id="SPE04215.1"/>
    </source>
</evidence>
<dbReference type="EMBL" id="DABGKZ010000101">
    <property type="protein sequence ID" value="HAJ5153291.1"/>
    <property type="molecule type" value="Genomic_DNA"/>
</dbReference>
<accession>A0A0C2AJK4</accession>
<reference evidence="9" key="4">
    <citation type="submission" date="2018-02" db="EMBL/GenBank/DDBJ databases">
        <authorList>
            <person name="Cohen D.B."/>
            <person name="Kent A.D."/>
        </authorList>
    </citation>
    <scope>NUCLEOTIDE SEQUENCE</scope>
    <source>
        <strain evidence="9">ECOR 70</strain>
        <plasmid evidence="9">RCS99_p</plasmid>
    </source>
</reference>
<dbReference type="RefSeq" id="WP_001074384.1">
    <property type="nucleotide sequence ID" value="NZ_AP022545.1"/>
</dbReference>
<feature type="transmembrane region" description="Helical" evidence="1">
    <location>
        <begin position="71"/>
        <end position="88"/>
    </location>
</feature>
<evidence type="ECO:0000313" key="11">
    <source>
        <dbReference type="Proteomes" id="UP000184077"/>
    </source>
</evidence>
<evidence type="ECO:0000313" key="3">
    <source>
        <dbReference type="EMBL" id="HAJ5153291.1"/>
    </source>
</evidence>
<dbReference type="Proteomes" id="UP001223829">
    <property type="component" value="Unassembled WGS sequence"/>
</dbReference>
<organism evidence="3">
    <name type="scientific">Escherichia coli</name>
    <dbReference type="NCBI Taxonomy" id="562"/>
    <lineage>
        <taxon>Bacteria</taxon>
        <taxon>Pseudomonadati</taxon>
        <taxon>Pseudomonadota</taxon>
        <taxon>Gammaproteobacteria</taxon>
        <taxon>Enterobacterales</taxon>
        <taxon>Enterobacteriaceae</taxon>
        <taxon>Escherichia</taxon>
    </lineage>
</organism>
<dbReference type="Proteomes" id="UP000359125">
    <property type="component" value="Unassembled WGS sequence"/>
</dbReference>
<geneLocation type="plasmid" evidence="9">
    <name>RCS99_p</name>
</geneLocation>
<dbReference type="EMBL" id="RYCF01000090">
    <property type="protein sequence ID" value="MQK26463.1"/>
    <property type="molecule type" value="Genomic_DNA"/>
</dbReference>
<evidence type="ECO:0000313" key="14">
    <source>
        <dbReference type="Proteomes" id="UP000254429"/>
    </source>
</evidence>
<reference evidence="2" key="1">
    <citation type="submission" date="2015-01" db="EMBL/GenBank/DDBJ databases">
        <authorList>
            <person name="He T."/>
            <person name="Wang Y."/>
            <person name="Wu C.M."/>
            <person name="Shen J.Z."/>
        </authorList>
    </citation>
    <scope>NUCLEOTIDE SEQUENCE</scope>
    <source>
        <strain evidence="2">C25</strain>
        <plasmid evidence="2">pC25</plasmid>
    </source>
</reference>
<dbReference type="Proteomes" id="UP000184077">
    <property type="component" value="Unassembled WGS sequence"/>
</dbReference>
<keyword evidence="2" id="KW-0614">Plasmid</keyword>
<reference evidence="3" key="8">
    <citation type="submission" date="2019-11" db="EMBL/GenBank/DDBJ databases">
        <authorList>
            <consortium name="NCBI Pathogen Detection Project"/>
        </authorList>
    </citation>
    <scope>NUCLEOTIDE SEQUENCE</scope>
    <source>
        <strain evidence="3">Ecoli[ST-219]</strain>
    </source>
</reference>
<evidence type="ECO:0000313" key="6">
    <source>
        <dbReference type="EMBL" id="OJN34592.1"/>
    </source>
</evidence>
<evidence type="ECO:0000313" key="8">
    <source>
        <dbReference type="EMBL" id="PZT66933.1"/>
    </source>
</evidence>
<evidence type="ECO:0000256" key="1">
    <source>
        <dbReference type="SAM" id="Phobius"/>
    </source>
</evidence>
<geneLocation type="plasmid" evidence="2">
    <name>pC25</name>
</geneLocation>
<dbReference type="Proteomes" id="UP000184277">
    <property type="component" value="Unassembled WGS sequence"/>
</dbReference>
<dbReference type="AlphaFoldDB" id="A0A0C2AJK4"/>
<dbReference type="Proteomes" id="UP000254429">
    <property type="component" value="Unassembled WGS sequence"/>
</dbReference>
<evidence type="ECO:0000313" key="13">
    <source>
        <dbReference type="Proteomes" id="UP000249482"/>
    </source>
</evidence>
<dbReference type="EMBL" id="MOHC01000054">
    <property type="protein sequence ID" value="OJN34592.1"/>
    <property type="molecule type" value="Genomic_DNA"/>
</dbReference>
<keyword evidence="1" id="KW-0812">Transmembrane</keyword>
<reference evidence="4" key="9">
    <citation type="submission" date="2023-05" db="EMBL/GenBank/DDBJ databases">
        <title>Efficient inhibition of multidrug-resistant Escherichia coli by a new antibiotic combination.</title>
        <authorList>
            <person name="Lin T."/>
        </authorList>
    </citation>
    <scope>NUCLEOTIDE SEQUENCE</scope>
    <source>
        <strain evidence="4">YmmD45</strain>
    </source>
</reference>
<dbReference type="EMBL" id="QKWZ01000168">
    <property type="protein sequence ID" value="PZT66933.1"/>
    <property type="molecule type" value="Genomic_DNA"/>
</dbReference>
<evidence type="ECO:0000313" key="2">
    <source>
        <dbReference type="EMBL" id="AKB09784.1"/>
    </source>
</evidence>
<reference evidence="10 14" key="6">
    <citation type="submission" date="2018-06" db="EMBL/GenBank/DDBJ databases">
        <authorList>
            <consortium name="Pathogen Informatics"/>
            <person name="Doyle S."/>
        </authorList>
    </citation>
    <scope>NUCLEOTIDE SEQUENCE [LARGE SCALE GENOMIC DNA]</scope>
    <source>
        <strain evidence="10 14">NCTC8500</strain>
    </source>
</reference>
<keyword evidence="1" id="KW-1133">Transmembrane helix</keyword>
<name>A0A0C2AJK4_ECOLX</name>
<dbReference type="EMBL" id="MOKI01000155">
    <property type="protein sequence ID" value="OJR42646.1"/>
    <property type="molecule type" value="Genomic_DNA"/>
</dbReference>
<reference evidence="8 13" key="5">
    <citation type="submission" date="2018-06" db="EMBL/GenBank/DDBJ databases">
        <title>Draft genome sequence of mcr-1-harboring Escherichia coli isolated from wound infection of a hospitalized patient, in Bolivia.</title>
        <authorList>
            <person name="Munoz M.E."/>
            <person name="Moura Q."/>
            <person name="Ventura P.R.M."/>
            <person name="Bustos L.R."/>
            <person name="Ovando B.G."/>
            <person name="Terrazas D.I.V."/>
            <person name="Yarhui N.B."/>
            <person name="Cerdeira L."/>
            <person name="Lincopan N."/>
        </authorList>
    </citation>
    <scope>NUCLEOTIDE SEQUENCE [LARGE SCALE GENOMIC DNA]</scope>
    <source>
        <strain evidence="8 13">EcMLT</strain>
    </source>
</reference>
<keyword evidence="1" id="KW-0472">Membrane</keyword>
<evidence type="ECO:0000313" key="10">
    <source>
        <dbReference type="EMBL" id="STO53404.1"/>
    </source>
</evidence>
<evidence type="ECO:0000313" key="15">
    <source>
        <dbReference type="Proteomes" id="UP000359125"/>
    </source>
</evidence>
<dbReference type="EMBL" id="UGFG01000002">
    <property type="protein sequence ID" value="STO53404.1"/>
    <property type="molecule type" value="Genomic_DNA"/>
</dbReference>
<reference evidence="3" key="3">
    <citation type="journal article" date="2018" name="Genome Biol.">
        <title>SKESA: strategic k-mer extension for scrupulous assemblies.</title>
        <authorList>
            <person name="Souvorov A."/>
            <person name="Agarwala R."/>
            <person name="Lipman D.J."/>
        </authorList>
    </citation>
    <scope>NUCLEOTIDE SEQUENCE [LARGE SCALE GENOMIC DNA]</scope>
    <source>
        <strain>ecoli[ST-219]</strain>
        <strain evidence="3">Ecoli[ST-219]</strain>
    </source>
</reference>
<evidence type="ECO:0000313" key="7">
    <source>
        <dbReference type="EMBL" id="OJR42646.1"/>
    </source>
</evidence>
<feature type="transmembrane region" description="Helical" evidence="1">
    <location>
        <begin position="45"/>
        <end position="66"/>
    </location>
</feature>
<reference evidence="11 12" key="2">
    <citation type="submission" date="2016-10" db="EMBL/GenBank/DDBJ databases">
        <title>Comprehensive resistome analysis reveals the prevalence of NDM and MCR-1 in Chinese poultry production.</title>
        <authorList>
            <person name="Wang Y."/>
            <person name="Zhang R."/>
            <person name="Li J."/>
            <person name="Wu Z."/>
            <person name="Wenjuan Y."/>
            <person name="Schwarz S."/>
            <person name="Tyrrell J."/>
            <person name="Zheng Y."/>
            <person name="Wang S."/>
            <person name="Shen Z."/>
            <person name="Liu Z."/>
            <person name="Lei L."/>
            <person name="Li M."/>
            <person name="Zhang Q."/>
            <person name="Wu C."/>
            <person name="Zhang Q."/>
            <person name="Wu Y."/>
            <person name="Walsh T."/>
            <person name="Shen J."/>
        </authorList>
    </citation>
    <scope>NUCLEOTIDE SEQUENCE [LARGE SCALE GENOMIC DNA]</scope>
    <source>
        <strain evidence="7 12">570</strain>
        <strain evidence="6 11">574</strain>
    </source>
</reference>
<feature type="transmembrane region" description="Helical" evidence="1">
    <location>
        <begin position="100"/>
        <end position="120"/>
    </location>
</feature>
<protein>
    <submittedName>
        <fullName evidence="2 9">Bis protein</fullName>
    </submittedName>
</protein>
<dbReference type="EMBL" id="KP722020">
    <property type="protein sequence ID" value="AKB09784.1"/>
    <property type="molecule type" value="Genomic_DNA"/>
</dbReference>
<reference evidence="5 15" key="7">
    <citation type="journal article" date="2019" name="Environ. Health Perspect.">
        <title>Inter-host Transmission of Carbapenemase-Producing Escherichia coli among Humans and Backyard Animals.</title>
        <authorList>
            <person name="Li J."/>
            <person name="Bi Z."/>
            <person name="Ma S."/>
            <person name="Chen B."/>
            <person name="Cai C."/>
            <person name="He J."/>
            <person name="Schwarz S."/>
            <person name="Sun C."/>
            <person name="Zhou Y."/>
            <person name="Yin J."/>
            <person name="Hulth A."/>
            <person name="Wang Y."/>
            <person name="Shen Z."/>
            <person name="Wang S."/>
            <person name="Wu C."/>
            <person name="Nilsson L.E."/>
            <person name="Walsh T.R."/>
            <person name="Borjesson S."/>
            <person name="Shen J."/>
            <person name="Sun Q."/>
            <person name="Wang Y."/>
        </authorList>
    </citation>
    <scope>NUCLEOTIDE SEQUENCE [LARGE SCALE GENOMIC DNA]</scope>
    <source>
        <strain evidence="5 15">A016f</strain>
    </source>
</reference>
<evidence type="ECO:0000313" key="5">
    <source>
        <dbReference type="EMBL" id="MQK26463.1"/>
    </source>
</evidence>
<dbReference type="Proteomes" id="UP000249482">
    <property type="component" value="Unassembled WGS sequence"/>
</dbReference>
<proteinExistence type="predicted"/>
<dbReference type="EMBL" id="JASMQD010000005">
    <property type="protein sequence ID" value="MDK2698289.1"/>
    <property type="molecule type" value="Genomic_DNA"/>
</dbReference>
<gene>
    <name evidence="2" type="primary">bis</name>
    <name evidence="6" type="ORF">BK300_23935</name>
    <name evidence="7" type="ORF">BK383_28570</name>
    <name evidence="8" type="ORF">DNQ45_07480</name>
    <name evidence="5" type="ORF">EIZ93_19570</name>
    <name evidence="3" type="ORF">HLZ50_25335</name>
    <name evidence="10" type="ORF">NCTC8500_05978</name>
    <name evidence="4" type="ORF">QO046_29155</name>
    <name evidence="9" type="ORF">RCS99_P0003</name>
</gene>
<evidence type="ECO:0000313" key="4">
    <source>
        <dbReference type="EMBL" id="MDK2698289.1"/>
    </source>
</evidence>
<evidence type="ECO:0000313" key="12">
    <source>
        <dbReference type="Proteomes" id="UP000184277"/>
    </source>
</evidence>
<dbReference type="Proteomes" id="UP000840371">
    <property type="component" value="Unassembled WGS sequence"/>
</dbReference>